<proteinExistence type="predicted"/>
<keyword evidence="2" id="KW-1185">Reference proteome</keyword>
<name>A0AAE8LYW4_9HYPO</name>
<evidence type="ECO:0000313" key="1">
    <source>
        <dbReference type="EMBL" id="SPJ71104.1"/>
    </source>
</evidence>
<gene>
    <name evidence="1" type="ORF">FTOL_00832</name>
</gene>
<accession>A0AAE8LYW4</accession>
<dbReference type="EMBL" id="ONZP01000030">
    <property type="protein sequence ID" value="SPJ71104.1"/>
    <property type="molecule type" value="Genomic_DNA"/>
</dbReference>
<dbReference type="AlphaFoldDB" id="A0AAE8LYW4"/>
<organism evidence="1 2">
    <name type="scientific">Fusarium torulosum</name>
    <dbReference type="NCBI Taxonomy" id="33205"/>
    <lineage>
        <taxon>Eukaryota</taxon>
        <taxon>Fungi</taxon>
        <taxon>Dikarya</taxon>
        <taxon>Ascomycota</taxon>
        <taxon>Pezizomycotina</taxon>
        <taxon>Sordariomycetes</taxon>
        <taxon>Hypocreomycetidae</taxon>
        <taxon>Hypocreales</taxon>
        <taxon>Nectriaceae</taxon>
        <taxon>Fusarium</taxon>
    </lineage>
</organism>
<reference evidence="1" key="1">
    <citation type="submission" date="2018-03" db="EMBL/GenBank/DDBJ databases">
        <authorList>
            <person name="Guldener U."/>
        </authorList>
    </citation>
    <scope>NUCLEOTIDE SEQUENCE</scope>
</reference>
<sequence>MQETTSSEAAPTTRVAYLRTILDKDDLDNYYESNWSNLNTWLSFWVGQTIPVDRWGAAFRQRTKPPPGLRHHYILGYSNPVDKVILDWLIWFSGLEYHKLLRDDFTVYLSESQQKDPANKQLLDRLRTEKVNIALITPSTPTEYTTDDICDGVMLSKSDYVLEAGLVRASYSGISFDAFYRDSLRHNHPQQYNTEEISKLYFDYRLKNKMGHTRRDCSYAHAKSDAWKRDHEIAWKNYKCPSCGKRCKRSKGCKTTGEQWASTAKMEWAEGVDTSAPRPPEFERDWRSLSAGDVINYWGKDNMSYERFKNWKWRSVDTFSGE</sequence>
<dbReference type="Proteomes" id="UP001187734">
    <property type="component" value="Unassembled WGS sequence"/>
</dbReference>
<protein>
    <submittedName>
        <fullName evidence="1">Uncharacterized protein</fullName>
    </submittedName>
</protein>
<evidence type="ECO:0000313" key="2">
    <source>
        <dbReference type="Proteomes" id="UP001187734"/>
    </source>
</evidence>
<comment type="caution">
    <text evidence="1">The sequence shown here is derived from an EMBL/GenBank/DDBJ whole genome shotgun (WGS) entry which is preliminary data.</text>
</comment>